<dbReference type="GO" id="GO:0005634">
    <property type="term" value="C:nucleus"/>
    <property type="evidence" value="ECO:0007669"/>
    <property type="project" value="UniProtKB-SubCell"/>
</dbReference>
<dbReference type="PROSITE" id="PS00598">
    <property type="entry name" value="CHROMO_1"/>
    <property type="match status" value="1"/>
</dbReference>
<dbReference type="PROSITE" id="PS50013">
    <property type="entry name" value="CHROMO_2"/>
    <property type="match status" value="1"/>
</dbReference>
<dbReference type="SMART" id="SM00298">
    <property type="entry name" value="CHROMO"/>
    <property type="match status" value="1"/>
</dbReference>
<evidence type="ECO:0000313" key="6">
    <source>
        <dbReference type="Proteomes" id="UP001177023"/>
    </source>
</evidence>
<dbReference type="InterPro" id="IPR044251">
    <property type="entry name" value="LHP1-like"/>
</dbReference>
<feature type="region of interest" description="Disordered" evidence="3">
    <location>
        <begin position="237"/>
        <end position="445"/>
    </location>
</feature>
<evidence type="ECO:0000313" key="5">
    <source>
        <dbReference type="EMBL" id="CAJ0571263.1"/>
    </source>
</evidence>
<feature type="compositionally biased region" description="Basic residues" evidence="3">
    <location>
        <begin position="422"/>
        <end position="431"/>
    </location>
</feature>
<feature type="region of interest" description="Disordered" evidence="3">
    <location>
        <begin position="49"/>
        <end position="131"/>
    </location>
</feature>
<keyword evidence="6" id="KW-1185">Reference proteome</keyword>
<sequence>MPKDDVFSVERIVKMRMRKGKREYLVKWVGWPDSANTWEPTKNILDPTLFDIFHEEQQEGKKRDSSGSGRKRRSTKDGSDDEEDEPVLTTPRHLEPPAVAAKILLSDAPTSSRSPEKTPTILPKPTPTGNGAPKLVLLPQTTAAGAPIKLQVTQEQAKLLKPVQLPAHFDFKTLQAAPSTAGPDQLQPKMLILGGQAQAVQPHEAKPLILGAQTSVVQAQEVKPLILGRTQAAEPVNLSNSSNLTPPVVKQEPKSPNVPRQEDLAVQSDHVTVKEEPQSPNLQRAAAPQGQDVQKPGPIYEFPEEGPLEIAEEPEKTETAPLATIKTEMSDSESMHTPAGDVTKSPTTPSSPIKPPPQIRFLKKPASSVFKDLPQKPLPSTGSSKCGASTSTSTSSPLGTEEGRRPSFTQMLAENTAELHKPAPKKKKKPSTAKPKSPTKKEEAQLDIFESQPRWPEQWAHQPRAKLSEHELANKEQKMFILDGPKKRKAEGEKGPAGVPMFQIGESLTGHMMDALREGASVGKVFVAESIEAMKAKNVEPTQAHLVISVQKRSKQQDVEDFYQQLRQTAENGMDWRAIDLADPLAPPGVITREYIREDGQSHRLYDYSYV</sequence>
<keyword evidence="2" id="KW-0539">Nucleus</keyword>
<feature type="compositionally biased region" description="Low complexity" evidence="3">
    <location>
        <begin position="380"/>
        <end position="400"/>
    </location>
</feature>
<dbReference type="PANTHER" id="PTHR47240">
    <property type="entry name" value="CHROMO DOMAIN-CONTAINING PROTEIN LHP1"/>
    <property type="match status" value="1"/>
</dbReference>
<dbReference type="EMBL" id="CATQJA010002552">
    <property type="protein sequence ID" value="CAJ0571263.1"/>
    <property type="molecule type" value="Genomic_DNA"/>
</dbReference>
<dbReference type="Proteomes" id="UP001177023">
    <property type="component" value="Unassembled WGS sequence"/>
</dbReference>
<organism evidence="5 6">
    <name type="scientific">Mesorhabditis spiculigera</name>
    <dbReference type="NCBI Taxonomy" id="96644"/>
    <lineage>
        <taxon>Eukaryota</taxon>
        <taxon>Metazoa</taxon>
        <taxon>Ecdysozoa</taxon>
        <taxon>Nematoda</taxon>
        <taxon>Chromadorea</taxon>
        <taxon>Rhabditida</taxon>
        <taxon>Rhabditina</taxon>
        <taxon>Rhabditomorpha</taxon>
        <taxon>Rhabditoidea</taxon>
        <taxon>Rhabditidae</taxon>
        <taxon>Mesorhabditinae</taxon>
        <taxon>Mesorhabditis</taxon>
    </lineage>
</organism>
<dbReference type="Pfam" id="PF00385">
    <property type="entry name" value="Chromo"/>
    <property type="match status" value="1"/>
</dbReference>
<dbReference type="GO" id="GO:0031507">
    <property type="term" value="P:heterochromatin formation"/>
    <property type="evidence" value="ECO:0007669"/>
    <property type="project" value="InterPro"/>
</dbReference>
<evidence type="ECO:0000256" key="2">
    <source>
        <dbReference type="ARBA" id="ARBA00023242"/>
    </source>
</evidence>
<dbReference type="InterPro" id="IPR023780">
    <property type="entry name" value="Chromo_domain"/>
</dbReference>
<accession>A0AA36CMW6</accession>
<evidence type="ECO:0000256" key="1">
    <source>
        <dbReference type="ARBA" id="ARBA00004123"/>
    </source>
</evidence>
<evidence type="ECO:0000259" key="4">
    <source>
        <dbReference type="PROSITE" id="PS50013"/>
    </source>
</evidence>
<dbReference type="SUPFAM" id="SSF54160">
    <property type="entry name" value="Chromo domain-like"/>
    <property type="match status" value="1"/>
</dbReference>
<proteinExistence type="predicted"/>
<dbReference type="Gene3D" id="2.40.50.40">
    <property type="match status" value="1"/>
</dbReference>
<feature type="domain" description="Chromo" evidence="4">
    <location>
        <begin position="7"/>
        <end position="65"/>
    </location>
</feature>
<dbReference type="InterPro" id="IPR023779">
    <property type="entry name" value="Chromodomain_CS"/>
</dbReference>
<gene>
    <name evidence="5" type="ORF">MSPICULIGERA_LOCUS9675</name>
</gene>
<name>A0AA36CMW6_9BILA</name>
<protein>
    <recommendedName>
        <fullName evidence="4">Chromo domain-containing protein</fullName>
    </recommendedName>
</protein>
<dbReference type="InterPro" id="IPR000953">
    <property type="entry name" value="Chromo/chromo_shadow_dom"/>
</dbReference>
<feature type="compositionally biased region" description="Basic and acidic residues" evidence="3">
    <location>
        <begin position="52"/>
        <end position="65"/>
    </location>
</feature>
<evidence type="ECO:0000256" key="3">
    <source>
        <dbReference type="SAM" id="MobiDB-lite"/>
    </source>
</evidence>
<dbReference type="AlphaFoldDB" id="A0AA36CMW6"/>
<dbReference type="InterPro" id="IPR016197">
    <property type="entry name" value="Chromo-like_dom_sf"/>
</dbReference>
<comment type="subcellular location">
    <subcellularLocation>
        <location evidence="1">Nucleus</location>
    </subcellularLocation>
</comment>
<dbReference type="PANTHER" id="PTHR47240:SF2">
    <property type="entry name" value="CHROMO DOMAIN-CONTAINING PROTEIN LHP1"/>
    <property type="match status" value="1"/>
</dbReference>
<reference evidence="5" key="1">
    <citation type="submission" date="2023-06" db="EMBL/GenBank/DDBJ databases">
        <authorList>
            <person name="Delattre M."/>
        </authorList>
    </citation>
    <scope>NUCLEOTIDE SEQUENCE</scope>
    <source>
        <strain evidence="5">AF72</strain>
    </source>
</reference>
<feature type="non-terminal residue" evidence="5">
    <location>
        <position position="1"/>
    </location>
</feature>
<comment type="caution">
    <text evidence="5">The sequence shown here is derived from an EMBL/GenBank/DDBJ whole genome shotgun (WGS) entry which is preliminary data.</text>
</comment>
<feature type="compositionally biased region" description="Acidic residues" evidence="3">
    <location>
        <begin position="302"/>
        <end position="312"/>
    </location>
</feature>